<evidence type="ECO:0000256" key="5">
    <source>
        <dbReference type="ARBA" id="ARBA00022723"/>
    </source>
</evidence>
<keyword evidence="6" id="KW-0378">Hydrolase</keyword>
<keyword evidence="5" id="KW-0479">Metal-binding</keyword>
<evidence type="ECO:0000313" key="10">
    <source>
        <dbReference type="RefSeq" id="XP_030747092.1"/>
    </source>
</evidence>
<dbReference type="AlphaFoldDB" id="A0A6J2X7C3"/>
<dbReference type="GO" id="GO:0016787">
    <property type="term" value="F:hydrolase activity"/>
    <property type="evidence" value="ECO:0007669"/>
    <property type="project" value="UniProtKB-KW"/>
</dbReference>
<sequence length="323" mass="37338">MSKSTCWDVLYRTCRILLKMNSVFKIISWPIRDRAHAIMEAFQEINGFEGVIGCIDGSHIRILPPRDHPNSYCNRKIFHSVSLQGLCDNKKLFTHVYAGEPSSIHDSRLFEKSDPFEGIQTGQFAFPHDSHMLGDLAYNLSDYMMVSFKSNINLSNRQENFNIKLSQIRVHIENAFALLKGRFRRLKFMETGKLIGKAEIMVGNRAELTYWISFKTALIQSFADRRDLDCLVQELTRTHPYKNESLLNFGSRLQLLRSNVVQRISNDTTITNEQKLCHITYLDKTALNTFIAGCSDLLRNNMHLRKPKTLEDALAYVNEFENF</sequence>
<dbReference type="KEGG" id="soy:115875718"/>
<dbReference type="GO" id="GO:0005634">
    <property type="term" value="C:nucleus"/>
    <property type="evidence" value="ECO:0007669"/>
    <property type="project" value="UniProtKB-SubCell"/>
</dbReference>
<dbReference type="PANTHER" id="PTHR22930">
    <property type="match status" value="1"/>
</dbReference>
<dbReference type="Pfam" id="PF13359">
    <property type="entry name" value="DDE_Tnp_4"/>
    <property type="match status" value="1"/>
</dbReference>
<protein>
    <submittedName>
        <fullName evidence="10">Uncharacterized protein LOC115875718</fullName>
    </submittedName>
</protein>
<evidence type="ECO:0000256" key="1">
    <source>
        <dbReference type="ARBA" id="ARBA00001968"/>
    </source>
</evidence>
<name>A0A6J2X7C3_SITOR</name>
<dbReference type="GeneID" id="115875718"/>
<feature type="domain" description="DDE Tnp4" evidence="8">
    <location>
        <begin position="55"/>
        <end position="187"/>
    </location>
</feature>
<dbReference type="InterPro" id="IPR045249">
    <property type="entry name" value="HARBI1-like"/>
</dbReference>
<accession>A0A6J2X7C3</accession>
<dbReference type="OrthoDB" id="6773865at2759"/>
<evidence type="ECO:0000256" key="2">
    <source>
        <dbReference type="ARBA" id="ARBA00004123"/>
    </source>
</evidence>
<reference evidence="10" key="1">
    <citation type="submission" date="2025-08" db="UniProtKB">
        <authorList>
            <consortium name="RefSeq"/>
        </authorList>
    </citation>
    <scope>IDENTIFICATION</scope>
    <source>
        <tissue evidence="10">Gonads</tissue>
    </source>
</reference>
<proteinExistence type="inferred from homology"/>
<dbReference type="InParanoid" id="A0A6J2X7C3"/>
<dbReference type="PANTHER" id="PTHR22930:SF85">
    <property type="entry name" value="GH03217P-RELATED"/>
    <property type="match status" value="1"/>
</dbReference>
<evidence type="ECO:0000256" key="7">
    <source>
        <dbReference type="ARBA" id="ARBA00023242"/>
    </source>
</evidence>
<organism evidence="9 10">
    <name type="scientific">Sitophilus oryzae</name>
    <name type="common">Rice weevil</name>
    <name type="synonym">Curculio oryzae</name>
    <dbReference type="NCBI Taxonomy" id="7048"/>
    <lineage>
        <taxon>Eukaryota</taxon>
        <taxon>Metazoa</taxon>
        <taxon>Ecdysozoa</taxon>
        <taxon>Arthropoda</taxon>
        <taxon>Hexapoda</taxon>
        <taxon>Insecta</taxon>
        <taxon>Pterygota</taxon>
        <taxon>Neoptera</taxon>
        <taxon>Endopterygota</taxon>
        <taxon>Coleoptera</taxon>
        <taxon>Polyphaga</taxon>
        <taxon>Cucujiformia</taxon>
        <taxon>Curculionidae</taxon>
        <taxon>Dryophthorinae</taxon>
        <taxon>Sitophilus</taxon>
    </lineage>
</organism>
<dbReference type="Proteomes" id="UP000504635">
    <property type="component" value="Unplaced"/>
</dbReference>
<dbReference type="RefSeq" id="XP_030747092.1">
    <property type="nucleotide sequence ID" value="XM_030891232.1"/>
</dbReference>
<evidence type="ECO:0000259" key="8">
    <source>
        <dbReference type="Pfam" id="PF13359"/>
    </source>
</evidence>
<evidence type="ECO:0000256" key="4">
    <source>
        <dbReference type="ARBA" id="ARBA00022722"/>
    </source>
</evidence>
<keyword evidence="9" id="KW-1185">Reference proteome</keyword>
<keyword evidence="4" id="KW-0540">Nuclease</keyword>
<comment type="subcellular location">
    <subcellularLocation>
        <location evidence="2">Nucleus</location>
    </subcellularLocation>
</comment>
<gene>
    <name evidence="10" type="primary">LOC115875718</name>
</gene>
<dbReference type="GO" id="GO:0004518">
    <property type="term" value="F:nuclease activity"/>
    <property type="evidence" value="ECO:0007669"/>
    <property type="project" value="UniProtKB-KW"/>
</dbReference>
<evidence type="ECO:0000313" key="9">
    <source>
        <dbReference type="Proteomes" id="UP000504635"/>
    </source>
</evidence>
<evidence type="ECO:0000256" key="6">
    <source>
        <dbReference type="ARBA" id="ARBA00022801"/>
    </source>
</evidence>
<evidence type="ECO:0000256" key="3">
    <source>
        <dbReference type="ARBA" id="ARBA00006958"/>
    </source>
</evidence>
<comment type="cofactor">
    <cofactor evidence="1">
        <name>a divalent metal cation</name>
        <dbReference type="ChEBI" id="CHEBI:60240"/>
    </cofactor>
</comment>
<comment type="similarity">
    <text evidence="3">Belongs to the HARBI1 family.</text>
</comment>
<dbReference type="InterPro" id="IPR027806">
    <property type="entry name" value="HARBI1_dom"/>
</dbReference>
<dbReference type="GO" id="GO:0046872">
    <property type="term" value="F:metal ion binding"/>
    <property type="evidence" value="ECO:0007669"/>
    <property type="project" value="UniProtKB-KW"/>
</dbReference>
<keyword evidence="7" id="KW-0539">Nucleus</keyword>